<reference evidence="10 11" key="1">
    <citation type="submission" date="2013-10" db="EMBL/GenBank/DDBJ databases">
        <title>Salinisphaera orenii MK-B5 Genome Sequencing.</title>
        <authorList>
            <person name="Lai Q."/>
            <person name="Li C."/>
            <person name="Shao Z."/>
        </authorList>
    </citation>
    <scope>NUCLEOTIDE SEQUENCE [LARGE SCALE GENOMIC DNA]</scope>
    <source>
        <strain evidence="10 11">MK-B5</strain>
    </source>
</reference>
<evidence type="ECO:0000256" key="2">
    <source>
        <dbReference type="ARBA" id="ARBA00006434"/>
    </source>
</evidence>
<keyword evidence="3" id="KW-0813">Transport</keyword>
<feature type="transmembrane region" description="Helical" evidence="9">
    <location>
        <begin position="422"/>
        <end position="440"/>
    </location>
</feature>
<feature type="transmembrane region" description="Helical" evidence="9">
    <location>
        <begin position="197"/>
        <end position="214"/>
    </location>
</feature>
<evidence type="ECO:0000313" key="10">
    <source>
        <dbReference type="EMBL" id="ROO26825.1"/>
    </source>
</evidence>
<keyword evidence="11" id="KW-1185">Reference proteome</keyword>
<gene>
    <name evidence="10" type="ORF">SAOR_09915</name>
</gene>
<dbReference type="PANTHER" id="PTHR48086">
    <property type="entry name" value="SODIUM/PROLINE SYMPORTER-RELATED"/>
    <property type="match status" value="1"/>
</dbReference>
<proteinExistence type="inferred from homology"/>
<evidence type="ECO:0000256" key="7">
    <source>
        <dbReference type="ARBA" id="ARBA00023136"/>
    </source>
</evidence>
<keyword evidence="4 9" id="KW-0812">Transmembrane</keyword>
<accession>A0A423PMH3</accession>
<dbReference type="GO" id="GO:0005886">
    <property type="term" value="C:plasma membrane"/>
    <property type="evidence" value="ECO:0007669"/>
    <property type="project" value="TreeGrafter"/>
</dbReference>
<feature type="transmembrane region" description="Helical" evidence="9">
    <location>
        <begin position="165"/>
        <end position="185"/>
    </location>
</feature>
<dbReference type="InterPro" id="IPR050277">
    <property type="entry name" value="Sodium:Solute_Symporter"/>
</dbReference>
<evidence type="ECO:0000256" key="9">
    <source>
        <dbReference type="SAM" id="Phobius"/>
    </source>
</evidence>
<dbReference type="Pfam" id="PF00474">
    <property type="entry name" value="SSF"/>
    <property type="match status" value="1"/>
</dbReference>
<evidence type="ECO:0000313" key="11">
    <source>
        <dbReference type="Proteomes" id="UP000283993"/>
    </source>
</evidence>
<dbReference type="RefSeq" id="WP_221179944.1">
    <property type="nucleotide sequence ID" value="NZ_AYKH01000018.1"/>
</dbReference>
<feature type="transmembrane region" description="Helical" evidence="9">
    <location>
        <begin position="46"/>
        <end position="69"/>
    </location>
</feature>
<feature type="transmembrane region" description="Helical" evidence="9">
    <location>
        <begin position="12"/>
        <end position="34"/>
    </location>
</feature>
<comment type="subcellular location">
    <subcellularLocation>
        <location evidence="1">Membrane</location>
        <topology evidence="1">Multi-pass membrane protein</topology>
    </subcellularLocation>
</comment>
<dbReference type="PANTHER" id="PTHR48086:SF7">
    <property type="entry name" value="SODIUM-SOLUTE SYMPORTER-RELATED"/>
    <property type="match status" value="1"/>
</dbReference>
<organism evidence="10 11">
    <name type="scientific">Salinisphaera orenii MK-B5</name>
    <dbReference type="NCBI Taxonomy" id="856730"/>
    <lineage>
        <taxon>Bacteria</taxon>
        <taxon>Pseudomonadati</taxon>
        <taxon>Pseudomonadota</taxon>
        <taxon>Gammaproteobacteria</taxon>
        <taxon>Salinisphaerales</taxon>
        <taxon>Salinisphaeraceae</taxon>
        <taxon>Salinisphaera</taxon>
    </lineage>
</organism>
<feature type="transmembrane region" description="Helical" evidence="9">
    <location>
        <begin position="446"/>
        <end position="465"/>
    </location>
</feature>
<dbReference type="InterPro" id="IPR001734">
    <property type="entry name" value="Na/solute_symporter"/>
</dbReference>
<evidence type="ECO:0000256" key="5">
    <source>
        <dbReference type="ARBA" id="ARBA00022847"/>
    </source>
</evidence>
<feature type="transmembrane region" description="Helical" evidence="9">
    <location>
        <begin position="135"/>
        <end position="159"/>
    </location>
</feature>
<sequence>MAMFSAFDQTVLGILIGAYFLLLVAISFVINRGVTTYEDYSVAGRSVGFFPITLTLVGTAIGGSILLGFMSKGYELGMGQVWLLIVMLVTSIFMALFMIRPIRDMGSQRRLVTVGDFTSAIYGPKARFPTALSMLVAYCSITGMQFVAVATILNLTIGLDMTRGILLGAVLLTIKTYLGGLKSVVFQDAIHGTVQTIGIFVLFFVVLSVAGGWSQVSENARAAGNAAQLNWLHIPPSQVAVALLTIGAYQMVRQDLWQRIWAARSMRTIQTGFWTAVILQTVVGFAIVAIGVMARYGLELETDDPSLIYYQTVGAVFPFPLVVVMVLALLATVISCADSFFLAGSASIVNDIIRPRLDNPDSHRMLLYSKLSVALTAVIATLLALYIPELVTLWIVGTAMLVSGILAPVLFGLFWPRVTPTAGVASMWVGLLVAILWQLLGQPFGLHPVFIGLPLSIVTIVAMSLRATPRRESAPASE</sequence>
<comment type="similarity">
    <text evidence="2 8">Belongs to the sodium:solute symporter (SSF) (TC 2.A.21) family.</text>
</comment>
<keyword evidence="7 9" id="KW-0472">Membrane</keyword>
<keyword evidence="5" id="KW-0769">Symport</keyword>
<dbReference type="PROSITE" id="PS50283">
    <property type="entry name" value="NA_SOLUT_SYMP_3"/>
    <property type="match status" value="1"/>
</dbReference>
<keyword evidence="6 9" id="KW-1133">Transmembrane helix</keyword>
<feature type="transmembrane region" description="Helical" evidence="9">
    <location>
        <begin position="393"/>
        <end position="415"/>
    </location>
</feature>
<dbReference type="Gene3D" id="1.20.1730.10">
    <property type="entry name" value="Sodium/glucose cotransporter"/>
    <property type="match status" value="1"/>
</dbReference>
<dbReference type="EMBL" id="AYKH01000018">
    <property type="protein sequence ID" value="ROO26825.1"/>
    <property type="molecule type" value="Genomic_DNA"/>
</dbReference>
<evidence type="ECO:0000256" key="4">
    <source>
        <dbReference type="ARBA" id="ARBA00022692"/>
    </source>
</evidence>
<evidence type="ECO:0000256" key="6">
    <source>
        <dbReference type="ARBA" id="ARBA00022989"/>
    </source>
</evidence>
<dbReference type="AlphaFoldDB" id="A0A423PMH3"/>
<feature type="transmembrane region" description="Helical" evidence="9">
    <location>
        <begin position="316"/>
        <end position="344"/>
    </location>
</feature>
<feature type="transmembrane region" description="Helical" evidence="9">
    <location>
        <begin position="234"/>
        <end position="252"/>
    </location>
</feature>
<name>A0A423PMH3_9GAMM</name>
<comment type="caution">
    <text evidence="10">The sequence shown here is derived from an EMBL/GenBank/DDBJ whole genome shotgun (WGS) entry which is preliminary data.</text>
</comment>
<evidence type="ECO:0000256" key="8">
    <source>
        <dbReference type="RuleBase" id="RU362091"/>
    </source>
</evidence>
<evidence type="ECO:0000256" key="1">
    <source>
        <dbReference type="ARBA" id="ARBA00004141"/>
    </source>
</evidence>
<feature type="transmembrane region" description="Helical" evidence="9">
    <location>
        <begin position="81"/>
        <end position="99"/>
    </location>
</feature>
<protein>
    <submittedName>
        <fullName evidence="10">Sodium:proline symporter</fullName>
    </submittedName>
</protein>
<dbReference type="Proteomes" id="UP000283993">
    <property type="component" value="Unassembled WGS sequence"/>
</dbReference>
<dbReference type="GO" id="GO:0015293">
    <property type="term" value="F:symporter activity"/>
    <property type="evidence" value="ECO:0007669"/>
    <property type="project" value="UniProtKB-KW"/>
</dbReference>
<dbReference type="InterPro" id="IPR038377">
    <property type="entry name" value="Na/Glc_symporter_sf"/>
</dbReference>
<dbReference type="CDD" id="cd10322">
    <property type="entry name" value="SLC5sbd"/>
    <property type="match status" value="1"/>
</dbReference>
<evidence type="ECO:0000256" key="3">
    <source>
        <dbReference type="ARBA" id="ARBA00022448"/>
    </source>
</evidence>
<feature type="transmembrane region" description="Helical" evidence="9">
    <location>
        <begin position="273"/>
        <end position="296"/>
    </location>
</feature>
<feature type="transmembrane region" description="Helical" evidence="9">
    <location>
        <begin position="365"/>
        <end position="387"/>
    </location>
</feature>